<dbReference type="Gene3D" id="2.130.10.130">
    <property type="entry name" value="Integrin alpha, N-terminal"/>
    <property type="match status" value="4"/>
</dbReference>
<gene>
    <name evidence="4" type="ORF">OKA04_19875</name>
</gene>
<name>A0ABT3FTU5_9BACT</name>
<dbReference type="Pfam" id="PF14312">
    <property type="entry name" value="FG-GAP_2"/>
    <property type="match status" value="12"/>
</dbReference>
<evidence type="ECO:0000256" key="1">
    <source>
        <dbReference type="ARBA" id="ARBA00022729"/>
    </source>
</evidence>
<evidence type="ECO:0000313" key="4">
    <source>
        <dbReference type="EMBL" id="MCW1887008.1"/>
    </source>
</evidence>
<dbReference type="InterPro" id="IPR013519">
    <property type="entry name" value="Int_alpha_beta-p"/>
</dbReference>
<dbReference type="SMART" id="SM00191">
    <property type="entry name" value="Int_alpha"/>
    <property type="match status" value="12"/>
</dbReference>
<accession>A0ABT3FTU5</accession>
<dbReference type="SUPFAM" id="SSF69322">
    <property type="entry name" value="Tricorn protease domain 2"/>
    <property type="match status" value="2"/>
</dbReference>
<organism evidence="4 5">
    <name type="scientific">Luteolibacter flavescens</name>
    <dbReference type="NCBI Taxonomy" id="1859460"/>
    <lineage>
        <taxon>Bacteria</taxon>
        <taxon>Pseudomonadati</taxon>
        <taxon>Verrucomicrobiota</taxon>
        <taxon>Verrucomicrobiia</taxon>
        <taxon>Verrucomicrobiales</taxon>
        <taxon>Verrucomicrobiaceae</taxon>
        <taxon>Luteolibacter</taxon>
    </lineage>
</organism>
<dbReference type="InterPro" id="IPR013783">
    <property type="entry name" value="Ig-like_fold"/>
</dbReference>
<dbReference type="PANTHER" id="PTHR36220">
    <property type="entry name" value="UNNAMED PRODUCT"/>
    <property type="match status" value="1"/>
</dbReference>
<evidence type="ECO:0000256" key="3">
    <source>
        <dbReference type="ARBA" id="ARBA00023180"/>
    </source>
</evidence>
<keyword evidence="2" id="KW-0677">Repeat</keyword>
<keyword evidence="5" id="KW-1185">Reference proteome</keyword>
<keyword evidence="3" id="KW-0325">Glycoprotein</keyword>
<reference evidence="4 5" key="1">
    <citation type="submission" date="2022-10" db="EMBL/GenBank/DDBJ databases">
        <title>Luteolibacter flavescens strain MCCC 1K03193, whole genome shotgun sequencing project.</title>
        <authorList>
            <person name="Zhao G."/>
            <person name="Shen L."/>
        </authorList>
    </citation>
    <scope>NUCLEOTIDE SEQUENCE [LARGE SCALE GENOMIC DNA]</scope>
    <source>
        <strain evidence="4 5">MCCC 1K03193</strain>
    </source>
</reference>
<dbReference type="PANTHER" id="PTHR36220:SF1">
    <property type="entry name" value="GAMMA TUBULIN COMPLEX COMPONENT C-TERMINAL DOMAIN-CONTAINING PROTEIN"/>
    <property type="match status" value="1"/>
</dbReference>
<dbReference type="NCBIfam" id="NF012200">
    <property type="entry name" value="choice_anch_D"/>
    <property type="match status" value="1"/>
</dbReference>
<protein>
    <submittedName>
        <fullName evidence="4">Choice-of-anchor D domain-containing protein</fullName>
    </submittedName>
</protein>
<dbReference type="PROSITE" id="PS51470">
    <property type="entry name" value="FG_GAP"/>
    <property type="match status" value="4"/>
</dbReference>
<dbReference type="InterPro" id="IPR013517">
    <property type="entry name" value="FG-GAP"/>
</dbReference>
<dbReference type="SUPFAM" id="SSF82171">
    <property type="entry name" value="DPP6 N-terminal domain-like"/>
    <property type="match status" value="1"/>
</dbReference>
<keyword evidence="1" id="KW-0732">Signal</keyword>
<dbReference type="Gene3D" id="2.60.40.10">
    <property type="entry name" value="Immunoglobulins"/>
    <property type="match status" value="1"/>
</dbReference>
<dbReference type="InterPro" id="IPR028994">
    <property type="entry name" value="Integrin_alpha_N"/>
</dbReference>
<sequence>MLPPPPSPLANASSRIFPWKRALLVAMLALATGTLPAGAAAIPYSKSKVFHSTSASRQNDTRMGISAAIGQSLVVLGAPYDNVGGEDSGVVWVHDAASGAMLHRLDNPIPAKASYFGWSVAVSGSLVVVGVPEDNSAAVDAGIAYVYNLASPTPAVPAFTLSNPSPARNDGFGWSVAISGSKVIIGAPKAGAPSSDAGRAYVYDLGSATPTSPVVQIDNPAATINFGSTVAIEGNTVAASAIQETGTGDTCRVHVYNLASPTPALPLLTLADSTPTTNDHFGHALAISGTRVVATAPLSDNGADNSGSAYIYDLNSSTPATPVHTLQNPTAFLNDNFGNSVAISGTRLVVGISLDDLGGTDAGVACVYDLGSGSPTTPVLTIQQPGAAAGDEFGQAVSLHGSRLLVTAPDDNSGISSDVGTAYVFDLASGTPSTALLTFNNSSPSAHEEFGYSVAIHGNLVAVGCQKDDKVASNAGSVSLFNLGSATPELPWLVIDNPAPTTNDYFGTAVAVSGTKVVVSAYQDDTAGNNTGTVYIYDTTGPTPGTPAHTLLNPFPHAQDQFGNAIAITGNIVVVGCAKNDAGAILDSGSVYIYDLASATPTVPVLTIDHPSPMAEDWFGHSVAISGSKVVVGANGRDAGALDAGTVYIYDIASTSPTVPIRTLNNPTPAAEDEFGFSVGISGNRILVGCPYKEGGATDAGAVYLYDLSSATPGSPVATLVNPDPENEDYFGMAVGISGTRLVVGVPESESMGTDSGCGYVYEIVSATFPIPADKLTASTQKEGEQLGFSVAIEGENILMGAPLHDANTSGRGAVYLFDPDPPAPQMQVEHPAGTSLVAGEASIQFGNVPVGSQGNNQVVTIRNVGTSQLDVTTISISGGNAGDFTLGQVSLPAFLPVDGVLQFNLSFTAPTTGTRLTTLTIGSNASVEQFDVALTGQALSPADDTDGDGINDVAELALAALGFDWQVNDEELVLILRAGANAVGLYGESQVEQMHPGTPVIAVHPGTGRHTLTLPLKRSVNLSNFELYPVTAPAVTIGNGGVLQLDLTPTGPKGFFRIEPR</sequence>
<comment type="caution">
    <text evidence="4">The sequence shown here is derived from an EMBL/GenBank/DDBJ whole genome shotgun (WGS) entry which is preliminary data.</text>
</comment>
<proteinExistence type="predicted"/>
<dbReference type="Proteomes" id="UP001207930">
    <property type="component" value="Unassembled WGS sequence"/>
</dbReference>
<dbReference type="RefSeq" id="WP_264502962.1">
    <property type="nucleotide sequence ID" value="NZ_JAPDDS010000013.1"/>
</dbReference>
<evidence type="ECO:0000313" key="5">
    <source>
        <dbReference type="Proteomes" id="UP001207930"/>
    </source>
</evidence>
<evidence type="ECO:0000256" key="2">
    <source>
        <dbReference type="ARBA" id="ARBA00022737"/>
    </source>
</evidence>
<dbReference type="EMBL" id="JAPDDS010000013">
    <property type="protein sequence ID" value="MCW1887008.1"/>
    <property type="molecule type" value="Genomic_DNA"/>
</dbReference>